<proteinExistence type="predicted"/>
<dbReference type="Gene3D" id="1.10.1660.10">
    <property type="match status" value="1"/>
</dbReference>
<gene>
    <name evidence="2" type="ORF">JOC86_003585</name>
</gene>
<evidence type="ECO:0000313" key="3">
    <source>
        <dbReference type="Proteomes" id="UP001646157"/>
    </source>
</evidence>
<dbReference type="EMBL" id="JAFBDZ010000003">
    <property type="protein sequence ID" value="MBM7587033.1"/>
    <property type="molecule type" value="Genomic_DNA"/>
</dbReference>
<comment type="caution">
    <text evidence="2">The sequence shown here is derived from an EMBL/GenBank/DDBJ whole genome shotgun (WGS) entry which is preliminary data.</text>
</comment>
<protein>
    <recommendedName>
        <fullName evidence="1">HTH merR-type domain-containing protein</fullName>
    </recommendedName>
</protein>
<dbReference type="PANTHER" id="PTHR41283:SF1">
    <property type="entry name" value="AMINOGLYCOSIDE PHOSPHOTRANSFERASE DOMAIN-CONTAINING PROTEIN"/>
    <property type="match status" value="1"/>
</dbReference>
<dbReference type="RefSeq" id="WP_205174187.1">
    <property type="nucleotide sequence ID" value="NZ_JAFBDZ010000003.1"/>
</dbReference>
<dbReference type="Pfam" id="PF13411">
    <property type="entry name" value="MerR_1"/>
    <property type="match status" value="1"/>
</dbReference>
<evidence type="ECO:0000259" key="1">
    <source>
        <dbReference type="PROSITE" id="PS50937"/>
    </source>
</evidence>
<dbReference type="InterPro" id="IPR000551">
    <property type="entry name" value="MerR-type_HTH_dom"/>
</dbReference>
<feature type="domain" description="HTH merR-type" evidence="1">
    <location>
        <begin position="79"/>
        <end position="137"/>
    </location>
</feature>
<accession>A0ABS2NGT0</accession>
<sequence>MNETLLKSKIPELQACTNISEINKGFSGDKKYLIEFDNGRNYLLRTSSLSNFSRKEAEFKVLREMKRYDVLIQEPISIGISVRTLRYDDEIDLVKSSKKELNGRRLYSNQDLVKLEKVQILKSLSLSLDDIKHLVEEISTINVS</sequence>
<reference evidence="2 3" key="1">
    <citation type="submission" date="2021-01" db="EMBL/GenBank/DDBJ databases">
        <title>Genomic Encyclopedia of Type Strains, Phase IV (KMG-IV): sequencing the most valuable type-strain genomes for metagenomic binning, comparative biology and taxonomic classification.</title>
        <authorList>
            <person name="Goeker M."/>
        </authorList>
    </citation>
    <scope>NUCLEOTIDE SEQUENCE [LARGE SCALE GENOMIC DNA]</scope>
    <source>
        <strain evidence="2 3">DSM 24834</strain>
    </source>
</reference>
<organism evidence="2 3">
    <name type="scientific">Rossellomorea pakistanensis</name>
    <dbReference type="NCBI Taxonomy" id="992288"/>
    <lineage>
        <taxon>Bacteria</taxon>
        <taxon>Bacillati</taxon>
        <taxon>Bacillota</taxon>
        <taxon>Bacilli</taxon>
        <taxon>Bacillales</taxon>
        <taxon>Bacillaceae</taxon>
        <taxon>Rossellomorea</taxon>
    </lineage>
</organism>
<keyword evidence="3" id="KW-1185">Reference proteome</keyword>
<dbReference type="SUPFAM" id="SSF46955">
    <property type="entry name" value="Putative DNA-binding domain"/>
    <property type="match status" value="1"/>
</dbReference>
<evidence type="ECO:0000313" key="2">
    <source>
        <dbReference type="EMBL" id="MBM7587033.1"/>
    </source>
</evidence>
<dbReference type="PANTHER" id="PTHR41283">
    <property type="entry name" value="AMINOGLYCOSIDE PHOSPHOTRANSFERASE"/>
    <property type="match status" value="1"/>
</dbReference>
<dbReference type="PROSITE" id="PS50937">
    <property type="entry name" value="HTH_MERR_2"/>
    <property type="match status" value="1"/>
</dbReference>
<dbReference type="Proteomes" id="UP001646157">
    <property type="component" value="Unassembled WGS sequence"/>
</dbReference>
<dbReference type="SMART" id="SM00422">
    <property type="entry name" value="HTH_MERR"/>
    <property type="match status" value="1"/>
</dbReference>
<dbReference type="InterPro" id="IPR009061">
    <property type="entry name" value="DNA-bd_dom_put_sf"/>
</dbReference>
<name>A0ABS2NGT0_9BACI</name>